<evidence type="ECO:0000313" key="2">
    <source>
        <dbReference type="EMBL" id="KOM26973.1"/>
    </source>
</evidence>
<organism evidence="2 3">
    <name type="scientific">Phaseolus angularis</name>
    <name type="common">Azuki bean</name>
    <name type="synonym">Vigna angularis</name>
    <dbReference type="NCBI Taxonomy" id="3914"/>
    <lineage>
        <taxon>Eukaryota</taxon>
        <taxon>Viridiplantae</taxon>
        <taxon>Streptophyta</taxon>
        <taxon>Embryophyta</taxon>
        <taxon>Tracheophyta</taxon>
        <taxon>Spermatophyta</taxon>
        <taxon>Magnoliopsida</taxon>
        <taxon>eudicotyledons</taxon>
        <taxon>Gunneridae</taxon>
        <taxon>Pentapetalae</taxon>
        <taxon>rosids</taxon>
        <taxon>fabids</taxon>
        <taxon>Fabales</taxon>
        <taxon>Fabaceae</taxon>
        <taxon>Papilionoideae</taxon>
        <taxon>50 kb inversion clade</taxon>
        <taxon>NPAAA clade</taxon>
        <taxon>indigoferoid/millettioid clade</taxon>
        <taxon>Phaseoleae</taxon>
        <taxon>Vigna</taxon>
    </lineage>
</organism>
<dbReference type="Proteomes" id="UP000053144">
    <property type="component" value="Unassembled WGS sequence"/>
</dbReference>
<proteinExistence type="predicted"/>
<reference evidence="3" key="1">
    <citation type="journal article" date="2015" name="Proc. Natl. Acad. Sci. U.S.A.">
        <title>Genome sequencing of adzuki bean (Vigna angularis) provides insight into high starch and low fat accumulation and domestication.</title>
        <authorList>
            <person name="Yang K."/>
            <person name="Tian Z."/>
            <person name="Chen C."/>
            <person name="Luo L."/>
            <person name="Zhao B."/>
            <person name="Wang Z."/>
            <person name="Yu L."/>
            <person name="Li Y."/>
            <person name="Sun Y."/>
            <person name="Li W."/>
            <person name="Chen Y."/>
            <person name="Li Y."/>
            <person name="Zhang Y."/>
            <person name="Ai D."/>
            <person name="Zhao J."/>
            <person name="Shang C."/>
            <person name="Ma Y."/>
            <person name="Wu B."/>
            <person name="Wang M."/>
            <person name="Gao L."/>
            <person name="Sun D."/>
            <person name="Zhang P."/>
            <person name="Guo F."/>
            <person name="Wang W."/>
            <person name="Li Y."/>
            <person name="Wang J."/>
            <person name="Varshney R.K."/>
            <person name="Wang J."/>
            <person name="Ling H.Q."/>
            <person name="Wan P."/>
        </authorList>
    </citation>
    <scope>NUCLEOTIDE SEQUENCE</scope>
    <source>
        <strain evidence="3">cv. Jingnong 6</strain>
    </source>
</reference>
<evidence type="ECO:0000256" key="1">
    <source>
        <dbReference type="SAM" id="MobiDB-lite"/>
    </source>
</evidence>
<dbReference type="Gramene" id="KOM26973">
    <property type="protein sequence ID" value="KOM26973"/>
    <property type="gene ID" value="LR48_Vigan347s002700"/>
</dbReference>
<feature type="compositionally biased region" description="Polar residues" evidence="1">
    <location>
        <begin position="109"/>
        <end position="118"/>
    </location>
</feature>
<protein>
    <submittedName>
        <fullName evidence="2">Uncharacterized protein</fullName>
    </submittedName>
</protein>
<gene>
    <name evidence="2" type="ORF">LR48_Vigan347s002700</name>
</gene>
<accession>A0A0L9T8S6</accession>
<evidence type="ECO:0000313" key="3">
    <source>
        <dbReference type="Proteomes" id="UP000053144"/>
    </source>
</evidence>
<sequence length="118" mass="13372">MKGDYYPNLVEVFYTNLRVLNGVIYSRVKGVNIAIDDDVMLLVAGLMAEGLLCHVRDSNSNIWLTKRAIYRDCLRYPGRIEKKVDVLNKEPPINDSTTDDSDYEDMSTNEDSMGTSES</sequence>
<feature type="compositionally biased region" description="Acidic residues" evidence="1">
    <location>
        <begin position="97"/>
        <end position="108"/>
    </location>
</feature>
<dbReference type="EMBL" id="KQ258353">
    <property type="protein sequence ID" value="KOM26973.1"/>
    <property type="molecule type" value="Genomic_DNA"/>
</dbReference>
<feature type="region of interest" description="Disordered" evidence="1">
    <location>
        <begin position="87"/>
        <end position="118"/>
    </location>
</feature>
<name>A0A0L9T8S6_PHAAN</name>
<dbReference type="AlphaFoldDB" id="A0A0L9T8S6"/>